<dbReference type="PROSITE" id="PS50158">
    <property type="entry name" value="ZF_CCHC"/>
    <property type="match status" value="1"/>
</dbReference>
<reference evidence="4" key="1">
    <citation type="submission" date="2020-06" db="EMBL/GenBank/DDBJ databases">
        <authorList>
            <person name="Li T."/>
            <person name="Hu X."/>
            <person name="Zhang T."/>
            <person name="Song X."/>
            <person name="Zhang H."/>
            <person name="Dai N."/>
            <person name="Sheng W."/>
            <person name="Hou X."/>
            <person name="Wei L."/>
        </authorList>
    </citation>
    <scope>NUCLEOTIDE SEQUENCE</scope>
    <source>
        <strain evidence="4">G02</strain>
        <tissue evidence="4">Leaf</tissue>
    </source>
</reference>
<feature type="compositionally biased region" description="Low complexity" evidence="2">
    <location>
        <begin position="53"/>
        <end position="68"/>
    </location>
</feature>
<feature type="region of interest" description="Disordered" evidence="2">
    <location>
        <begin position="39"/>
        <end position="68"/>
    </location>
</feature>
<dbReference type="Pfam" id="PF00098">
    <property type="entry name" value="zf-CCHC"/>
    <property type="match status" value="1"/>
</dbReference>
<evidence type="ECO:0000259" key="3">
    <source>
        <dbReference type="PROSITE" id="PS50158"/>
    </source>
</evidence>
<organism evidence="4">
    <name type="scientific">Sesamum radiatum</name>
    <name type="common">Black benniseed</name>
    <dbReference type="NCBI Taxonomy" id="300843"/>
    <lineage>
        <taxon>Eukaryota</taxon>
        <taxon>Viridiplantae</taxon>
        <taxon>Streptophyta</taxon>
        <taxon>Embryophyta</taxon>
        <taxon>Tracheophyta</taxon>
        <taxon>Spermatophyta</taxon>
        <taxon>Magnoliopsida</taxon>
        <taxon>eudicotyledons</taxon>
        <taxon>Gunneridae</taxon>
        <taxon>Pentapetalae</taxon>
        <taxon>asterids</taxon>
        <taxon>lamiids</taxon>
        <taxon>Lamiales</taxon>
        <taxon>Pedaliaceae</taxon>
        <taxon>Sesamum</taxon>
    </lineage>
</organism>
<keyword evidence="1" id="KW-0863">Zinc-finger</keyword>
<dbReference type="InterPro" id="IPR036875">
    <property type="entry name" value="Znf_CCHC_sf"/>
</dbReference>
<dbReference type="Gene3D" id="4.10.60.10">
    <property type="entry name" value="Zinc finger, CCHC-type"/>
    <property type="match status" value="1"/>
</dbReference>
<dbReference type="InterPro" id="IPR001878">
    <property type="entry name" value="Znf_CCHC"/>
</dbReference>
<dbReference type="SUPFAM" id="SSF57756">
    <property type="entry name" value="Retrovirus zinc finger-like domains"/>
    <property type="match status" value="1"/>
</dbReference>
<evidence type="ECO:0000256" key="2">
    <source>
        <dbReference type="SAM" id="MobiDB-lite"/>
    </source>
</evidence>
<dbReference type="AlphaFoldDB" id="A0AAW2K6U1"/>
<dbReference type="GO" id="GO:0003676">
    <property type="term" value="F:nucleic acid binding"/>
    <property type="evidence" value="ECO:0007669"/>
    <property type="project" value="InterPro"/>
</dbReference>
<evidence type="ECO:0000313" key="4">
    <source>
        <dbReference type="EMBL" id="KAL0301927.1"/>
    </source>
</evidence>
<proteinExistence type="predicted"/>
<reference evidence="4" key="2">
    <citation type="journal article" date="2024" name="Plant">
        <title>Genomic evolution and insights into agronomic trait innovations of Sesamum species.</title>
        <authorList>
            <person name="Miao H."/>
            <person name="Wang L."/>
            <person name="Qu L."/>
            <person name="Liu H."/>
            <person name="Sun Y."/>
            <person name="Le M."/>
            <person name="Wang Q."/>
            <person name="Wei S."/>
            <person name="Zheng Y."/>
            <person name="Lin W."/>
            <person name="Duan Y."/>
            <person name="Cao H."/>
            <person name="Xiong S."/>
            <person name="Wang X."/>
            <person name="Wei L."/>
            <person name="Li C."/>
            <person name="Ma Q."/>
            <person name="Ju M."/>
            <person name="Zhao R."/>
            <person name="Li G."/>
            <person name="Mu C."/>
            <person name="Tian Q."/>
            <person name="Mei H."/>
            <person name="Zhang T."/>
            <person name="Gao T."/>
            <person name="Zhang H."/>
        </authorList>
    </citation>
    <scope>NUCLEOTIDE SEQUENCE</scope>
    <source>
        <strain evidence="4">G02</strain>
    </source>
</reference>
<protein>
    <recommendedName>
        <fullName evidence="3">CCHC-type domain-containing protein</fullName>
    </recommendedName>
</protein>
<dbReference type="EMBL" id="JACGWJ010000030">
    <property type="protein sequence ID" value="KAL0301927.1"/>
    <property type="molecule type" value="Genomic_DNA"/>
</dbReference>
<keyword evidence="1" id="KW-0862">Zinc</keyword>
<keyword evidence="1" id="KW-0479">Metal-binding</keyword>
<feature type="domain" description="CCHC-type" evidence="3">
    <location>
        <begin position="89"/>
        <end position="104"/>
    </location>
</feature>
<dbReference type="GO" id="GO:0008270">
    <property type="term" value="F:zinc ion binding"/>
    <property type="evidence" value="ECO:0007669"/>
    <property type="project" value="UniProtKB-KW"/>
</dbReference>
<name>A0AAW2K6U1_SESRA</name>
<comment type="caution">
    <text evidence="4">The sequence shown here is derived from an EMBL/GenBank/DDBJ whole genome shotgun (WGS) entry which is preliminary data.</text>
</comment>
<gene>
    <name evidence="4" type="ORF">Sradi_6469500</name>
</gene>
<accession>A0AAW2K6U1</accession>
<sequence>MDWLEKFINELINMLVQYEATTYKFALAVLVEEASTSKAKAKRAERKKRTEEAVAATASAAGAPTGPVRMGKEKLKVGGSQWSRANDVCMHCQEKGHWKRECSQLLSNPGMFVIEVNMITNSASWVLDTGCGAHICNNLQMFEEAEN</sequence>
<evidence type="ECO:0000256" key="1">
    <source>
        <dbReference type="PROSITE-ProRule" id="PRU00047"/>
    </source>
</evidence>